<comment type="caution">
    <text evidence="5">The sequence shown here is derived from an EMBL/GenBank/DDBJ whole genome shotgun (WGS) entry which is preliminary data.</text>
</comment>
<keyword evidence="2" id="KW-0238">DNA-binding</keyword>
<dbReference type="Gene3D" id="1.10.10.60">
    <property type="entry name" value="Homeodomain-like"/>
    <property type="match status" value="1"/>
</dbReference>
<dbReference type="SUPFAM" id="SSF46689">
    <property type="entry name" value="Homeodomain-like"/>
    <property type="match status" value="1"/>
</dbReference>
<evidence type="ECO:0000256" key="1">
    <source>
        <dbReference type="ARBA" id="ARBA00023015"/>
    </source>
</evidence>
<feature type="domain" description="HTH araC/xylS-type" evidence="4">
    <location>
        <begin position="232"/>
        <end position="330"/>
    </location>
</feature>
<evidence type="ECO:0000313" key="6">
    <source>
        <dbReference type="Proteomes" id="UP000621510"/>
    </source>
</evidence>
<dbReference type="PROSITE" id="PS01124">
    <property type="entry name" value="HTH_ARAC_FAMILY_2"/>
    <property type="match status" value="1"/>
</dbReference>
<keyword evidence="1" id="KW-0805">Transcription regulation</keyword>
<dbReference type="EMBL" id="JAERRG010000031">
    <property type="protein sequence ID" value="MBL1119412.1"/>
    <property type="molecule type" value="Genomic_DNA"/>
</dbReference>
<dbReference type="Proteomes" id="UP000621510">
    <property type="component" value="Unassembled WGS sequence"/>
</dbReference>
<name>A0ABS1Q404_9ACTN</name>
<dbReference type="InterPro" id="IPR018062">
    <property type="entry name" value="HTH_AraC-typ_CS"/>
</dbReference>
<keyword evidence="3" id="KW-0804">Transcription</keyword>
<dbReference type="Pfam" id="PF12833">
    <property type="entry name" value="HTH_18"/>
    <property type="match status" value="1"/>
</dbReference>
<dbReference type="SMART" id="SM00342">
    <property type="entry name" value="HTH_ARAC"/>
    <property type="match status" value="1"/>
</dbReference>
<evidence type="ECO:0000313" key="5">
    <source>
        <dbReference type="EMBL" id="MBL1119412.1"/>
    </source>
</evidence>
<dbReference type="InterPro" id="IPR009057">
    <property type="entry name" value="Homeodomain-like_sf"/>
</dbReference>
<evidence type="ECO:0000256" key="2">
    <source>
        <dbReference type="ARBA" id="ARBA00023125"/>
    </source>
</evidence>
<proteinExistence type="predicted"/>
<dbReference type="InterPro" id="IPR018060">
    <property type="entry name" value="HTH_AraC"/>
</dbReference>
<protein>
    <submittedName>
        <fullName evidence="5">AraC family transcriptional regulator</fullName>
    </submittedName>
</protein>
<dbReference type="InterPro" id="IPR020449">
    <property type="entry name" value="Tscrpt_reg_AraC-type_HTH"/>
</dbReference>
<dbReference type="PANTHER" id="PTHR47894">
    <property type="entry name" value="HTH-TYPE TRANSCRIPTIONAL REGULATOR GADX"/>
    <property type="match status" value="1"/>
</dbReference>
<keyword evidence="6" id="KW-1185">Reference proteome</keyword>
<sequence length="344" mass="38091">MGPLVRTAALNGYVELCHTLGIDPRALIKRVGLDVAGLAAQDRWISGAAVVELLELSAAAAGHEDFGLRLAESRRLSSLGPIGLVVREEPDVRSAVGLLLQHEHMFNEVLHSRLSEHNGLATLKVELRLDEAMRTRQAAELVIAALHLLLRGLTPQWQPLSVCFEHTAPADATTHRRVFGPVLDFGREFHGIVFYASALDAPNALSDPQLRTYARQYFESIAAPRQDTTLPDRVRELIEVLLPTGRCSAEQVARSLGVDRRTMHRRLAHSGDTYTSLLNATRMHLAKRFVAYPRRSLTEVAHLLGFSMPSAFSHWFKEQFGCSPSEWRNQRGTSSNTDAEADAV</sequence>
<dbReference type="RefSeq" id="WP_201857189.1">
    <property type="nucleotide sequence ID" value="NZ_JAERRG010000031.1"/>
</dbReference>
<accession>A0ABS1Q404</accession>
<evidence type="ECO:0000256" key="3">
    <source>
        <dbReference type="ARBA" id="ARBA00023163"/>
    </source>
</evidence>
<reference evidence="5 6" key="1">
    <citation type="submission" date="2021-01" db="EMBL/GenBank/DDBJ databases">
        <title>WGS of actinomycetes isolated from Thailand.</title>
        <authorList>
            <person name="Thawai C."/>
        </authorList>
    </citation>
    <scope>NUCLEOTIDE SEQUENCE [LARGE SCALE GENOMIC DNA]</scope>
    <source>
        <strain evidence="5 6">CA3R110</strain>
    </source>
</reference>
<organism evidence="5 6">
    <name type="scientific">Streptomyces endocoffeicus</name>
    <dbReference type="NCBI Taxonomy" id="2898945"/>
    <lineage>
        <taxon>Bacteria</taxon>
        <taxon>Bacillati</taxon>
        <taxon>Actinomycetota</taxon>
        <taxon>Actinomycetes</taxon>
        <taxon>Kitasatosporales</taxon>
        <taxon>Streptomycetaceae</taxon>
        <taxon>Streptomyces</taxon>
    </lineage>
</organism>
<dbReference type="InterPro" id="IPR032687">
    <property type="entry name" value="AraC-type_N"/>
</dbReference>
<dbReference type="PROSITE" id="PS00041">
    <property type="entry name" value="HTH_ARAC_FAMILY_1"/>
    <property type="match status" value="1"/>
</dbReference>
<dbReference type="Pfam" id="PF12625">
    <property type="entry name" value="Arabinose_bd"/>
    <property type="match status" value="1"/>
</dbReference>
<dbReference type="PANTHER" id="PTHR47894:SF4">
    <property type="entry name" value="HTH-TYPE TRANSCRIPTIONAL REGULATOR GADX"/>
    <property type="match status" value="1"/>
</dbReference>
<dbReference type="PRINTS" id="PR00032">
    <property type="entry name" value="HTHARAC"/>
</dbReference>
<evidence type="ECO:0000259" key="4">
    <source>
        <dbReference type="PROSITE" id="PS01124"/>
    </source>
</evidence>
<gene>
    <name evidence="5" type="ORF">JK364_44725</name>
</gene>